<feature type="region of interest" description="Disordered" evidence="4">
    <location>
        <begin position="315"/>
        <end position="339"/>
    </location>
</feature>
<dbReference type="PROSITE" id="PS00041">
    <property type="entry name" value="HTH_ARAC_FAMILY_1"/>
    <property type="match status" value="1"/>
</dbReference>
<name>A0ABW2A1E4_9GAMM</name>
<dbReference type="InterPro" id="IPR002818">
    <property type="entry name" value="DJ-1/PfpI"/>
</dbReference>
<dbReference type="InterPro" id="IPR052158">
    <property type="entry name" value="INH-QAR"/>
</dbReference>
<dbReference type="SUPFAM" id="SSF46689">
    <property type="entry name" value="Homeodomain-like"/>
    <property type="match status" value="2"/>
</dbReference>
<dbReference type="SUPFAM" id="SSF52317">
    <property type="entry name" value="Class I glutamine amidotransferase-like"/>
    <property type="match status" value="1"/>
</dbReference>
<feature type="domain" description="HTH araC/xylS-type" evidence="5">
    <location>
        <begin position="221"/>
        <end position="319"/>
    </location>
</feature>
<comment type="caution">
    <text evidence="6">The sequence shown here is derived from an EMBL/GenBank/DDBJ whole genome shotgun (WGS) entry which is preliminary data.</text>
</comment>
<keyword evidence="3" id="KW-0804">Transcription</keyword>
<proteinExistence type="predicted"/>
<dbReference type="InterPro" id="IPR020449">
    <property type="entry name" value="Tscrpt_reg_AraC-type_HTH"/>
</dbReference>
<dbReference type="InterPro" id="IPR009057">
    <property type="entry name" value="Homeodomain-like_sf"/>
</dbReference>
<dbReference type="Pfam" id="PF12833">
    <property type="entry name" value="HTH_18"/>
    <property type="match status" value="1"/>
</dbReference>
<dbReference type="CDD" id="cd03136">
    <property type="entry name" value="GATase1_AraC_ArgR_like"/>
    <property type="match status" value="1"/>
</dbReference>
<dbReference type="PRINTS" id="PR00032">
    <property type="entry name" value="HTHARAC"/>
</dbReference>
<sequence length="339" mass="37719">MSSLPKRTQRFGFVLTPDFSLTGFSCAVEALRTANGLSGQNLYEVVLIGTGGGELIPSSCGVEVRAECQVDQVPMLDALFVCGPATLSRSGEERLTLWLKRWSRSIRTLGGVGTGAYLLARAGLLDGYRATIHWLDMATLRDEFPRVQATGNLFETDRDRYTCGGGTASMDMMLFLIGREHGLELASSLSEQFVCERIRPSDEAQRVPLKVRIGTQQPSLIEAVTLMEANIEEPLSTDDLAHHVGVSRRHLERLFKQHLQTVPSQYYLELRLERARALLRTDDRPILQVGLMCGFSSASYFSTAYRNHFGLTPRQERRNAQPSGGTPDLQPSYGRSFER</sequence>
<evidence type="ECO:0000256" key="2">
    <source>
        <dbReference type="ARBA" id="ARBA00023125"/>
    </source>
</evidence>
<dbReference type="InterPro" id="IPR018060">
    <property type="entry name" value="HTH_AraC"/>
</dbReference>
<dbReference type="Proteomes" id="UP001596422">
    <property type="component" value="Unassembled WGS sequence"/>
</dbReference>
<keyword evidence="7" id="KW-1185">Reference proteome</keyword>
<keyword evidence="1" id="KW-0805">Transcription regulation</keyword>
<dbReference type="PANTHER" id="PTHR43130:SF3">
    <property type="entry name" value="HTH-TYPE TRANSCRIPTIONAL REGULATOR RV1931C"/>
    <property type="match status" value="1"/>
</dbReference>
<accession>A0ABW2A1E4</accession>
<dbReference type="Gene3D" id="1.10.10.60">
    <property type="entry name" value="Homeodomain-like"/>
    <property type="match status" value="2"/>
</dbReference>
<dbReference type="EMBL" id="JBHSWE010000001">
    <property type="protein sequence ID" value="MFC6671184.1"/>
    <property type="molecule type" value="Genomic_DNA"/>
</dbReference>
<protein>
    <submittedName>
        <fullName evidence="6">GlxA family transcriptional regulator</fullName>
    </submittedName>
</protein>
<keyword evidence="2" id="KW-0238">DNA-binding</keyword>
<evidence type="ECO:0000313" key="6">
    <source>
        <dbReference type="EMBL" id="MFC6671184.1"/>
    </source>
</evidence>
<organism evidence="6 7">
    <name type="scientific">Marinobacterium aestuariivivens</name>
    <dbReference type="NCBI Taxonomy" id="1698799"/>
    <lineage>
        <taxon>Bacteria</taxon>
        <taxon>Pseudomonadati</taxon>
        <taxon>Pseudomonadota</taxon>
        <taxon>Gammaproteobacteria</taxon>
        <taxon>Oceanospirillales</taxon>
        <taxon>Oceanospirillaceae</taxon>
        <taxon>Marinobacterium</taxon>
    </lineage>
</organism>
<evidence type="ECO:0000256" key="1">
    <source>
        <dbReference type="ARBA" id="ARBA00023015"/>
    </source>
</evidence>
<dbReference type="InterPro" id="IPR018062">
    <property type="entry name" value="HTH_AraC-typ_CS"/>
</dbReference>
<dbReference type="Pfam" id="PF01965">
    <property type="entry name" value="DJ-1_PfpI"/>
    <property type="match status" value="1"/>
</dbReference>
<gene>
    <name evidence="6" type="ORF">ACFQDL_14715</name>
</gene>
<evidence type="ECO:0000256" key="3">
    <source>
        <dbReference type="ARBA" id="ARBA00023163"/>
    </source>
</evidence>
<evidence type="ECO:0000313" key="7">
    <source>
        <dbReference type="Proteomes" id="UP001596422"/>
    </source>
</evidence>
<dbReference type="Gene3D" id="3.40.50.880">
    <property type="match status" value="1"/>
</dbReference>
<evidence type="ECO:0000256" key="4">
    <source>
        <dbReference type="SAM" id="MobiDB-lite"/>
    </source>
</evidence>
<dbReference type="SMART" id="SM00342">
    <property type="entry name" value="HTH_ARAC"/>
    <property type="match status" value="1"/>
</dbReference>
<dbReference type="RefSeq" id="WP_379909694.1">
    <property type="nucleotide sequence ID" value="NZ_JBHSWE010000001.1"/>
</dbReference>
<dbReference type="PANTHER" id="PTHR43130">
    <property type="entry name" value="ARAC-FAMILY TRANSCRIPTIONAL REGULATOR"/>
    <property type="match status" value="1"/>
</dbReference>
<reference evidence="7" key="1">
    <citation type="journal article" date="2019" name="Int. J. Syst. Evol. Microbiol.">
        <title>The Global Catalogue of Microorganisms (GCM) 10K type strain sequencing project: providing services to taxonomists for standard genome sequencing and annotation.</title>
        <authorList>
            <consortium name="The Broad Institute Genomics Platform"/>
            <consortium name="The Broad Institute Genome Sequencing Center for Infectious Disease"/>
            <person name="Wu L."/>
            <person name="Ma J."/>
        </authorList>
    </citation>
    <scope>NUCLEOTIDE SEQUENCE [LARGE SCALE GENOMIC DNA]</scope>
    <source>
        <strain evidence="7">NBRC 111756</strain>
    </source>
</reference>
<dbReference type="InterPro" id="IPR029062">
    <property type="entry name" value="Class_I_gatase-like"/>
</dbReference>
<dbReference type="PROSITE" id="PS01124">
    <property type="entry name" value="HTH_ARAC_FAMILY_2"/>
    <property type="match status" value="1"/>
</dbReference>
<evidence type="ECO:0000259" key="5">
    <source>
        <dbReference type="PROSITE" id="PS01124"/>
    </source>
</evidence>